<dbReference type="EMBL" id="MHIE01000025">
    <property type="protein sequence ID" value="OGY45186.1"/>
    <property type="molecule type" value="Genomic_DNA"/>
</dbReference>
<organism evidence="2 3">
    <name type="scientific">Candidatus Buchananbacteria bacterium RIFCSPHIGHO2_01_FULL_44_11</name>
    <dbReference type="NCBI Taxonomy" id="1797535"/>
    <lineage>
        <taxon>Bacteria</taxon>
        <taxon>Candidatus Buchananiibacteriota</taxon>
    </lineage>
</organism>
<dbReference type="Proteomes" id="UP000178240">
    <property type="component" value="Unassembled WGS sequence"/>
</dbReference>
<evidence type="ECO:0008006" key="4">
    <source>
        <dbReference type="Google" id="ProtNLM"/>
    </source>
</evidence>
<proteinExistence type="inferred from homology"/>
<dbReference type="CDD" id="cd05233">
    <property type="entry name" value="SDR_c"/>
    <property type="match status" value="1"/>
</dbReference>
<accession>A0A1G1Y015</accession>
<dbReference type="PROSITE" id="PS00061">
    <property type="entry name" value="ADH_SHORT"/>
    <property type="match status" value="1"/>
</dbReference>
<dbReference type="STRING" id="1797535.A2744_01365"/>
<dbReference type="PRINTS" id="PR00080">
    <property type="entry name" value="SDRFAMILY"/>
</dbReference>
<protein>
    <recommendedName>
        <fullName evidence="4">Short-chain dehydrogenase</fullName>
    </recommendedName>
</protein>
<dbReference type="PANTHER" id="PTHR43975">
    <property type="entry name" value="ZGC:101858"/>
    <property type="match status" value="1"/>
</dbReference>
<dbReference type="InterPro" id="IPR020904">
    <property type="entry name" value="Sc_DH/Rdtase_CS"/>
</dbReference>
<gene>
    <name evidence="2" type="ORF">A2744_01365</name>
</gene>
<comment type="similarity">
    <text evidence="1">Belongs to the short-chain dehydrogenases/reductases (SDR) family.</text>
</comment>
<evidence type="ECO:0000313" key="2">
    <source>
        <dbReference type="EMBL" id="OGY45186.1"/>
    </source>
</evidence>
<dbReference type="PANTHER" id="PTHR43975:SF2">
    <property type="entry name" value="EG:BACR7A4.14 PROTEIN-RELATED"/>
    <property type="match status" value="1"/>
</dbReference>
<dbReference type="InterPro" id="IPR036291">
    <property type="entry name" value="NAD(P)-bd_dom_sf"/>
</dbReference>
<reference evidence="2 3" key="1">
    <citation type="journal article" date="2016" name="Nat. Commun.">
        <title>Thousands of microbial genomes shed light on interconnected biogeochemical processes in an aquifer system.</title>
        <authorList>
            <person name="Anantharaman K."/>
            <person name="Brown C.T."/>
            <person name="Hug L.A."/>
            <person name="Sharon I."/>
            <person name="Castelle C.J."/>
            <person name="Probst A.J."/>
            <person name="Thomas B.C."/>
            <person name="Singh A."/>
            <person name="Wilkins M.J."/>
            <person name="Karaoz U."/>
            <person name="Brodie E.L."/>
            <person name="Williams K.H."/>
            <person name="Hubbard S.S."/>
            <person name="Banfield J.F."/>
        </authorList>
    </citation>
    <scope>NUCLEOTIDE SEQUENCE [LARGE SCALE GENOMIC DNA]</scope>
</reference>
<comment type="caution">
    <text evidence="2">The sequence shown here is derived from an EMBL/GenBank/DDBJ whole genome shotgun (WGS) entry which is preliminary data.</text>
</comment>
<dbReference type="SUPFAM" id="SSF51735">
    <property type="entry name" value="NAD(P)-binding Rossmann-fold domains"/>
    <property type="match status" value="1"/>
</dbReference>
<sequence>MSDEYKNRVVLISGSSSGIGEQTAYKFAEIGDIVIVTYHLNKEQGERVVRKCLELGAKDSLALSLELMQDESIKNLVQQIVSKYGRIDILINNAGKLGKGNLSEQSFDDISKQIKTNLEGLIKLTHQCLPYIKESIINVGSALGLSAKGGLSVYSATKFGVRGFSQSLAKELSGIRVYTINPSLTATNMGGQTGLPPEQVAEIIKKAALGQYKAKFGADINVREYLHGETGRLFYLIGRKLKRLIRIILRQHQ</sequence>
<dbReference type="Pfam" id="PF00106">
    <property type="entry name" value="adh_short"/>
    <property type="match status" value="1"/>
</dbReference>
<dbReference type="AlphaFoldDB" id="A0A1G1Y015"/>
<evidence type="ECO:0000256" key="1">
    <source>
        <dbReference type="RuleBase" id="RU000363"/>
    </source>
</evidence>
<dbReference type="PRINTS" id="PR00081">
    <property type="entry name" value="GDHRDH"/>
</dbReference>
<name>A0A1G1Y015_9BACT</name>
<dbReference type="InterPro" id="IPR002347">
    <property type="entry name" value="SDR_fam"/>
</dbReference>
<dbReference type="Gene3D" id="3.40.50.720">
    <property type="entry name" value="NAD(P)-binding Rossmann-like Domain"/>
    <property type="match status" value="1"/>
</dbReference>
<evidence type="ECO:0000313" key="3">
    <source>
        <dbReference type="Proteomes" id="UP000178240"/>
    </source>
</evidence>